<protein>
    <recommendedName>
        <fullName evidence="3">Biogenesis of lysosome-related organelles complex 1 subunit 2</fullName>
    </recommendedName>
</protein>
<dbReference type="InParanoid" id="A9UNU2"/>
<keyword evidence="2" id="KW-1185">Reference proteome</keyword>
<dbReference type="RefSeq" id="XP_001742522.1">
    <property type="nucleotide sequence ID" value="XM_001742470.1"/>
</dbReference>
<evidence type="ECO:0000313" key="2">
    <source>
        <dbReference type="Proteomes" id="UP000001357"/>
    </source>
</evidence>
<dbReference type="Proteomes" id="UP000001357">
    <property type="component" value="Unassembled WGS sequence"/>
</dbReference>
<evidence type="ECO:0000313" key="1">
    <source>
        <dbReference type="EMBL" id="EDQ92760.1"/>
    </source>
</evidence>
<dbReference type="KEGG" id="mbr:MONBRDRAFT_4750"/>
<organism evidence="1 2">
    <name type="scientific">Monosiga brevicollis</name>
    <name type="common">Choanoflagellate</name>
    <dbReference type="NCBI Taxonomy" id="81824"/>
    <lineage>
        <taxon>Eukaryota</taxon>
        <taxon>Choanoflagellata</taxon>
        <taxon>Craspedida</taxon>
        <taxon>Salpingoecidae</taxon>
        <taxon>Monosiga</taxon>
    </lineage>
</organism>
<dbReference type="GeneID" id="5887558"/>
<evidence type="ECO:0008006" key="3">
    <source>
        <dbReference type="Google" id="ProtNLM"/>
    </source>
</evidence>
<sequence>MAATGTTAVDEAQLGSTSVLDNIPDGGTEVLAPSATLEVERPINPNFMSYLEDDVRRLADDMSRLYGGLKTNLRAVTTLSVKYAEEHQSGLREVVAASAEQRAELDGLMSQYARVISKQRARSTHDHAHTSLHLAATDTDVRRNDCLLGRRRLIR</sequence>
<name>A9UNU2_MONBE</name>
<dbReference type="EMBL" id="CH991543">
    <property type="protein sequence ID" value="EDQ92760.1"/>
    <property type="molecule type" value="Genomic_DNA"/>
</dbReference>
<dbReference type="AlphaFoldDB" id="A9UNU2"/>
<gene>
    <name evidence="1" type="ORF">MONBRDRAFT_4750</name>
</gene>
<reference evidence="1 2" key="1">
    <citation type="journal article" date="2008" name="Nature">
        <title>The genome of the choanoflagellate Monosiga brevicollis and the origin of metazoans.</title>
        <authorList>
            <consortium name="JGI Sequencing"/>
            <person name="King N."/>
            <person name="Westbrook M.J."/>
            <person name="Young S.L."/>
            <person name="Kuo A."/>
            <person name="Abedin M."/>
            <person name="Chapman J."/>
            <person name="Fairclough S."/>
            <person name="Hellsten U."/>
            <person name="Isogai Y."/>
            <person name="Letunic I."/>
            <person name="Marr M."/>
            <person name="Pincus D."/>
            <person name="Putnam N."/>
            <person name="Rokas A."/>
            <person name="Wright K.J."/>
            <person name="Zuzow R."/>
            <person name="Dirks W."/>
            <person name="Good M."/>
            <person name="Goodstein D."/>
            <person name="Lemons D."/>
            <person name="Li W."/>
            <person name="Lyons J.B."/>
            <person name="Morris A."/>
            <person name="Nichols S."/>
            <person name="Richter D.J."/>
            <person name="Salamov A."/>
            <person name="Bork P."/>
            <person name="Lim W.A."/>
            <person name="Manning G."/>
            <person name="Miller W.T."/>
            <person name="McGinnis W."/>
            <person name="Shapiro H."/>
            <person name="Tjian R."/>
            <person name="Grigoriev I.V."/>
            <person name="Rokhsar D."/>
        </authorList>
    </citation>
    <scope>NUCLEOTIDE SEQUENCE [LARGE SCALE GENOMIC DNA]</scope>
    <source>
        <strain evidence="2">MX1 / ATCC 50154</strain>
    </source>
</reference>
<proteinExistence type="predicted"/>
<accession>A9UNU2</accession>